<dbReference type="Gene3D" id="3.90.180.10">
    <property type="entry name" value="Medium-chain alcohol dehydrogenases, catalytic domain"/>
    <property type="match status" value="1"/>
</dbReference>
<dbReference type="PANTHER" id="PTHR43401:SF3">
    <property type="entry name" value="L-GALACTONATE-5-DEHYDROGENASE"/>
    <property type="match status" value="1"/>
</dbReference>
<evidence type="ECO:0000313" key="4">
    <source>
        <dbReference type="EMBL" id="GHO56445.1"/>
    </source>
</evidence>
<evidence type="ECO:0000259" key="2">
    <source>
        <dbReference type="Pfam" id="PF00107"/>
    </source>
</evidence>
<dbReference type="Proteomes" id="UP000654345">
    <property type="component" value="Unassembled WGS sequence"/>
</dbReference>
<dbReference type="InterPro" id="IPR011032">
    <property type="entry name" value="GroES-like_sf"/>
</dbReference>
<proteinExistence type="predicted"/>
<accession>A0ABQ3UUU6</accession>
<feature type="domain" description="Alcohol dehydrogenase-like C-terminal" evidence="2">
    <location>
        <begin position="171"/>
        <end position="298"/>
    </location>
</feature>
<feature type="domain" description="Alcohol dehydrogenase-like N-terminal" evidence="3">
    <location>
        <begin position="25"/>
        <end position="131"/>
    </location>
</feature>
<evidence type="ECO:0000256" key="1">
    <source>
        <dbReference type="ARBA" id="ARBA00023002"/>
    </source>
</evidence>
<dbReference type="PANTHER" id="PTHR43401">
    <property type="entry name" value="L-THREONINE 3-DEHYDROGENASE"/>
    <property type="match status" value="1"/>
</dbReference>
<name>A0ABQ3UUU6_9CHLR</name>
<organism evidence="4 5">
    <name type="scientific">Ktedonobacter robiniae</name>
    <dbReference type="NCBI Taxonomy" id="2778365"/>
    <lineage>
        <taxon>Bacteria</taxon>
        <taxon>Bacillati</taxon>
        <taxon>Chloroflexota</taxon>
        <taxon>Ktedonobacteria</taxon>
        <taxon>Ktedonobacterales</taxon>
        <taxon>Ktedonobacteraceae</taxon>
        <taxon>Ktedonobacter</taxon>
    </lineage>
</organism>
<dbReference type="Pfam" id="PF08240">
    <property type="entry name" value="ADH_N"/>
    <property type="match status" value="1"/>
</dbReference>
<dbReference type="InterPro" id="IPR013149">
    <property type="entry name" value="ADH-like_C"/>
</dbReference>
<dbReference type="InterPro" id="IPR050129">
    <property type="entry name" value="Zn_alcohol_dh"/>
</dbReference>
<gene>
    <name evidence="4" type="primary">yjjN</name>
    <name evidence="4" type="ORF">KSB_49200</name>
</gene>
<keyword evidence="1" id="KW-0560">Oxidoreductase</keyword>
<dbReference type="EMBL" id="BNJG01000002">
    <property type="protein sequence ID" value="GHO56445.1"/>
    <property type="molecule type" value="Genomic_DNA"/>
</dbReference>
<dbReference type="InterPro" id="IPR013154">
    <property type="entry name" value="ADH-like_N"/>
</dbReference>
<sequence>MKAILLEKPGQFRLLEQEAPSAPDPGTALVRVRHVGICGTDLHAFRGEQPFFTYPRILGHELSVEVIATESADPSLAVGTLCAVEPYFDCGTCPACVRGKPNCCLNLKVFGVHIDGGMREFVHIPTSKLHPSTSLSSEQLALVEPLAIGAHAVSRAQLTPHERVLVVGAGPIGLAVTQFALLAGAQVTVMDISEPRLAFCQRLWPHIACLHAHGDALALLQHEVGDDLPPVVFDATGNPHSMHAAFSYVGYAGRLIFVGLFQGDVSFHDPDFHRRELTLLSSRNANSTDFRRVIDHLESGRIDIAPWITHRTTSDTALESFLHWFDSKSNLLKGVIAFAPTGETL</sequence>
<protein>
    <submittedName>
        <fullName evidence="4">Zinc-type alcohol dehydrogenase</fullName>
    </submittedName>
</protein>
<dbReference type="CDD" id="cd08261">
    <property type="entry name" value="Zn_ADH7"/>
    <property type="match status" value="1"/>
</dbReference>
<dbReference type="RefSeq" id="WP_201372934.1">
    <property type="nucleotide sequence ID" value="NZ_BNJG01000002.1"/>
</dbReference>
<keyword evidence="5" id="KW-1185">Reference proteome</keyword>
<dbReference type="InterPro" id="IPR036291">
    <property type="entry name" value="NAD(P)-bd_dom_sf"/>
</dbReference>
<dbReference type="SUPFAM" id="SSF50129">
    <property type="entry name" value="GroES-like"/>
    <property type="match status" value="1"/>
</dbReference>
<dbReference type="Pfam" id="PF00107">
    <property type="entry name" value="ADH_zinc_N"/>
    <property type="match status" value="1"/>
</dbReference>
<reference evidence="4 5" key="1">
    <citation type="journal article" date="2021" name="Int. J. Syst. Evol. Microbiol.">
        <title>Reticulibacter mediterranei gen. nov., sp. nov., within the new family Reticulibacteraceae fam. nov., and Ktedonospora formicarum gen. nov., sp. nov., Ktedonobacter robiniae sp. nov., Dictyobacter formicarum sp. nov. and Dictyobacter arantiisoli sp. nov., belonging to the class Ktedonobacteria.</title>
        <authorList>
            <person name="Yabe S."/>
            <person name="Zheng Y."/>
            <person name="Wang C.M."/>
            <person name="Sakai Y."/>
            <person name="Abe K."/>
            <person name="Yokota A."/>
            <person name="Donadio S."/>
            <person name="Cavaletti L."/>
            <person name="Monciardini P."/>
        </authorList>
    </citation>
    <scope>NUCLEOTIDE SEQUENCE [LARGE SCALE GENOMIC DNA]</scope>
    <source>
        <strain evidence="4 5">SOSP1-30</strain>
    </source>
</reference>
<evidence type="ECO:0000259" key="3">
    <source>
        <dbReference type="Pfam" id="PF08240"/>
    </source>
</evidence>
<evidence type="ECO:0000313" key="5">
    <source>
        <dbReference type="Proteomes" id="UP000654345"/>
    </source>
</evidence>
<comment type="caution">
    <text evidence="4">The sequence shown here is derived from an EMBL/GenBank/DDBJ whole genome shotgun (WGS) entry which is preliminary data.</text>
</comment>
<dbReference type="SUPFAM" id="SSF51735">
    <property type="entry name" value="NAD(P)-binding Rossmann-fold domains"/>
    <property type="match status" value="1"/>
</dbReference>
<dbReference type="Gene3D" id="3.40.50.720">
    <property type="entry name" value="NAD(P)-binding Rossmann-like Domain"/>
    <property type="match status" value="1"/>
</dbReference>